<evidence type="ECO:0000256" key="3">
    <source>
        <dbReference type="ARBA" id="ARBA00012768"/>
    </source>
</evidence>
<dbReference type="RefSeq" id="WP_379930174.1">
    <property type="nucleotide sequence ID" value="NZ_JBHUMM010000042.1"/>
</dbReference>
<comment type="caution">
    <text evidence="15">The sequence shown here is derived from an EMBL/GenBank/DDBJ whole genome shotgun (WGS) entry which is preliminary data.</text>
</comment>
<organism evidence="15 16">
    <name type="scientific">Marinicrinis sediminis</name>
    <dbReference type="NCBI Taxonomy" id="1652465"/>
    <lineage>
        <taxon>Bacteria</taxon>
        <taxon>Bacillati</taxon>
        <taxon>Bacillota</taxon>
        <taxon>Bacilli</taxon>
        <taxon>Bacillales</taxon>
        <taxon>Paenibacillaceae</taxon>
    </lineage>
</organism>
<name>A0ABW5RD32_9BACL</name>
<evidence type="ECO:0000256" key="4">
    <source>
        <dbReference type="ARBA" id="ARBA00020049"/>
    </source>
</evidence>
<evidence type="ECO:0000259" key="14">
    <source>
        <dbReference type="Pfam" id="PF01930"/>
    </source>
</evidence>
<keyword evidence="10 13" id="KW-0411">Iron-sulfur</keyword>
<evidence type="ECO:0000313" key="16">
    <source>
        <dbReference type="Proteomes" id="UP001597497"/>
    </source>
</evidence>
<evidence type="ECO:0000256" key="10">
    <source>
        <dbReference type="ARBA" id="ARBA00023014"/>
    </source>
</evidence>
<comment type="similarity">
    <text evidence="2 13">Belongs to the CRISPR-associated exonuclease Cas4 family.</text>
</comment>
<evidence type="ECO:0000256" key="7">
    <source>
        <dbReference type="ARBA" id="ARBA00022801"/>
    </source>
</evidence>
<feature type="domain" description="DUF83" evidence="14">
    <location>
        <begin position="14"/>
        <end position="200"/>
    </location>
</feature>
<protein>
    <recommendedName>
        <fullName evidence="4 13">CRISPR-associated exonuclease Cas4</fullName>
        <ecNumber evidence="3 13">3.1.12.1</ecNumber>
    </recommendedName>
</protein>
<reference evidence="16" key="1">
    <citation type="journal article" date="2019" name="Int. J. Syst. Evol. Microbiol.">
        <title>The Global Catalogue of Microorganisms (GCM) 10K type strain sequencing project: providing services to taxonomists for standard genome sequencing and annotation.</title>
        <authorList>
            <consortium name="The Broad Institute Genomics Platform"/>
            <consortium name="The Broad Institute Genome Sequencing Center for Infectious Disease"/>
            <person name="Wu L."/>
            <person name="Ma J."/>
        </authorList>
    </citation>
    <scope>NUCLEOTIDE SEQUENCE [LARGE SCALE GENOMIC DNA]</scope>
    <source>
        <strain evidence="16">KCTC 33676</strain>
    </source>
</reference>
<dbReference type="InterPro" id="IPR051827">
    <property type="entry name" value="Cas4_exonuclease"/>
</dbReference>
<evidence type="ECO:0000256" key="1">
    <source>
        <dbReference type="ARBA" id="ARBA00001966"/>
    </source>
</evidence>
<comment type="cofactor">
    <cofactor evidence="13">
        <name>iron-sulfur cluster</name>
        <dbReference type="ChEBI" id="CHEBI:30408"/>
    </cofactor>
</comment>
<dbReference type="Proteomes" id="UP001597497">
    <property type="component" value="Unassembled WGS sequence"/>
</dbReference>
<comment type="function">
    <text evidence="13">CRISPR (clustered regularly interspaced short palindromic repeat) is an adaptive immune system that provides protection against mobile genetic elements (viruses, transposable elements and conjugative plasmids). CRISPR clusters contain sequences complementary to antecedent mobile elements and target invading nucleic acids. CRISPR clusters are transcribed and processed into CRISPR RNA (crRNA).</text>
</comment>
<dbReference type="NCBIfam" id="TIGR00372">
    <property type="entry name" value="cas4"/>
    <property type="match status" value="1"/>
</dbReference>
<keyword evidence="7 13" id="KW-0378">Hydrolase</keyword>
<keyword evidence="12 13" id="KW-0464">Manganese</keyword>
<dbReference type="InterPro" id="IPR022765">
    <property type="entry name" value="Dna2/Cas4_DUF83"/>
</dbReference>
<evidence type="ECO:0000313" key="15">
    <source>
        <dbReference type="EMBL" id="MFD2672611.1"/>
    </source>
</evidence>
<evidence type="ECO:0000256" key="6">
    <source>
        <dbReference type="ARBA" id="ARBA00022723"/>
    </source>
</evidence>
<comment type="cofactor">
    <cofactor evidence="1">
        <name>[4Fe-4S] cluster</name>
        <dbReference type="ChEBI" id="CHEBI:49883"/>
    </cofactor>
</comment>
<gene>
    <name evidence="15" type="primary">cas4</name>
    <name evidence="15" type="ORF">ACFSUC_13665</name>
</gene>
<dbReference type="EMBL" id="JBHUMM010000042">
    <property type="protein sequence ID" value="MFD2672611.1"/>
    <property type="molecule type" value="Genomic_DNA"/>
</dbReference>
<comment type="cofactor">
    <cofactor evidence="13">
        <name>Mg(2+)</name>
        <dbReference type="ChEBI" id="CHEBI:18420"/>
    </cofactor>
    <cofactor evidence="13">
        <name>Mn(2+)</name>
        <dbReference type="ChEBI" id="CHEBI:29035"/>
    </cofactor>
    <text evidence="13">Mg(2+) or Mn(2+) required for ssDNA cleavage activity.</text>
</comment>
<keyword evidence="6 13" id="KW-0479">Metal-binding</keyword>
<dbReference type="InterPro" id="IPR011604">
    <property type="entry name" value="PDDEXK-like_dom_sf"/>
</dbReference>
<evidence type="ECO:0000256" key="2">
    <source>
        <dbReference type="ARBA" id="ARBA00009189"/>
    </source>
</evidence>
<keyword evidence="11 13" id="KW-0051">Antiviral defense</keyword>
<evidence type="ECO:0000256" key="13">
    <source>
        <dbReference type="RuleBase" id="RU365022"/>
    </source>
</evidence>
<evidence type="ECO:0000256" key="5">
    <source>
        <dbReference type="ARBA" id="ARBA00022722"/>
    </source>
</evidence>
<dbReference type="PANTHER" id="PTHR36531:SF6">
    <property type="entry name" value="DNA REPLICATION ATP-DEPENDENT HELICASE_NUCLEASE DNA2"/>
    <property type="match status" value="1"/>
</dbReference>
<dbReference type="InterPro" id="IPR013343">
    <property type="entry name" value="CRISPR-assoc_prot_Cas4"/>
</dbReference>
<dbReference type="Gene3D" id="3.90.320.10">
    <property type="match status" value="1"/>
</dbReference>
<evidence type="ECO:0000256" key="9">
    <source>
        <dbReference type="ARBA" id="ARBA00023004"/>
    </source>
</evidence>
<dbReference type="GO" id="GO:0016787">
    <property type="term" value="F:hydrolase activity"/>
    <property type="evidence" value="ECO:0007669"/>
    <property type="project" value="UniProtKB-KW"/>
</dbReference>
<dbReference type="Pfam" id="PF01930">
    <property type="entry name" value="Cas_Cas4"/>
    <property type="match status" value="1"/>
</dbReference>
<dbReference type="PANTHER" id="PTHR36531">
    <property type="entry name" value="CRISPR-ASSOCIATED EXONUCLEASE CAS4"/>
    <property type="match status" value="1"/>
</dbReference>
<evidence type="ECO:0000256" key="11">
    <source>
        <dbReference type="ARBA" id="ARBA00023118"/>
    </source>
</evidence>
<accession>A0ABW5RD32</accession>
<keyword evidence="8 13" id="KW-0269">Exonuclease</keyword>
<dbReference type="EC" id="3.1.12.1" evidence="3 13"/>
<proteinExistence type="inferred from homology"/>
<keyword evidence="16" id="KW-1185">Reference proteome</keyword>
<evidence type="ECO:0000256" key="8">
    <source>
        <dbReference type="ARBA" id="ARBA00022839"/>
    </source>
</evidence>
<evidence type="ECO:0000256" key="12">
    <source>
        <dbReference type="ARBA" id="ARBA00023211"/>
    </source>
</evidence>
<sequence length="219" mass="25647">MKDYKEEDYLLLSGIQHYLFCKRQWALIHIEQLWQENVRTIEGAYLHKRPDQPFIREKRGEKLVVRAMPVHSREMGITGICDVVEFVKQPEGITLAGEEGCFVPVPVEYKRGKPKKDQSDISQLTAQAMCLEEMLVCEIKTGYMYYHEIRHREEVIFTDELKGKVKQLFADMHHCFQTRHTPRVKTGRHCQSCSLQDLCVPSLMKKRSVSSYIEGRINE</sequence>
<keyword evidence="5 13" id="KW-0540">Nuclease</keyword>
<keyword evidence="9 13" id="KW-0408">Iron</keyword>